<keyword evidence="3" id="KW-0812">Transmembrane</keyword>
<feature type="transmembrane region" description="Helical" evidence="3">
    <location>
        <begin position="384"/>
        <end position="413"/>
    </location>
</feature>
<evidence type="ECO:0000256" key="3">
    <source>
        <dbReference type="SAM" id="Phobius"/>
    </source>
</evidence>
<keyword evidence="3" id="KW-0472">Membrane</keyword>
<evidence type="ECO:0000259" key="4">
    <source>
        <dbReference type="PROSITE" id="PS50801"/>
    </source>
</evidence>
<feature type="transmembrane region" description="Helical" evidence="3">
    <location>
        <begin position="89"/>
        <end position="115"/>
    </location>
</feature>
<evidence type="ECO:0000313" key="6">
    <source>
        <dbReference type="Proteomes" id="UP000601435"/>
    </source>
</evidence>
<keyword evidence="3" id="KW-1133">Transmembrane helix</keyword>
<protein>
    <recommendedName>
        <fullName evidence="4">STAS domain-containing protein</fullName>
    </recommendedName>
</protein>
<reference evidence="5" key="1">
    <citation type="submission" date="2021-02" db="EMBL/GenBank/DDBJ databases">
        <authorList>
            <person name="Dougan E. K."/>
            <person name="Rhodes N."/>
            <person name="Thang M."/>
            <person name="Chan C."/>
        </authorList>
    </citation>
    <scope>NUCLEOTIDE SEQUENCE</scope>
</reference>
<feature type="transmembrane region" description="Helical" evidence="3">
    <location>
        <begin position="49"/>
        <end position="69"/>
    </location>
</feature>
<dbReference type="Proteomes" id="UP000601435">
    <property type="component" value="Unassembled WGS sequence"/>
</dbReference>
<keyword evidence="6" id="KW-1185">Reference proteome</keyword>
<dbReference type="InterPro" id="IPR002645">
    <property type="entry name" value="STAS_dom"/>
</dbReference>
<feature type="transmembrane region" description="Helical" evidence="3">
    <location>
        <begin position="190"/>
        <end position="213"/>
    </location>
</feature>
<dbReference type="Pfam" id="PF00106">
    <property type="entry name" value="adh_short"/>
    <property type="match status" value="1"/>
</dbReference>
<feature type="transmembrane region" description="Helical" evidence="3">
    <location>
        <begin position="354"/>
        <end position="378"/>
    </location>
</feature>
<keyword evidence="1" id="KW-0560">Oxidoreductase</keyword>
<evidence type="ECO:0000256" key="2">
    <source>
        <dbReference type="SAM" id="MobiDB-lite"/>
    </source>
</evidence>
<evidence type="ECO:0000256" key="1">
    <source>
        <dbReference type="ARBA" id="ARBA00023002"/>
    </source>
</evidence>
<feature type="transmembrane region" description="Helical" evidence="3">
    <location>
        <begin position="15"/>
        <end position="37"/>
    </location>
</feature>
<dbReference type="GO" id="GO:0016491">
    <property type="term" value="F:oxidoreductase activity"/>
    <property type="evidence" value="ECO:0007669"/>
    <property type="project" value="UniProtKB-KW"/>
</dbReference>
<dbReference type="SUPFAM" id="SSF51735">
    <property type="entry name" value="NAD(P)-binding Rossmann-fold domains"/>
    <property type="match status" value="1"/>
</dbReference>
<dbReference type="PANTHER" id="PTHR43157">
    <property type="entry name" value="PHOSPHATIDYLINOSITOL-GLYCAN BIOSYNTHESIS CLASS F PROTEIN-RELATED"/>
    <property type="match status" value="1"/>
</dbReference>
<feature type="domain" description="STAS" evidence="4">
    <location>
        <begin position="425"/>
        <end position="513"/>
    </location>
</feature>
<dbReference type="OrthoDB" id="409725at2759"/>
<evidence type="ECO:0000313" key="5">
    <source>
        <dbReference type="EMBL" id="CAE7218427.1"/>
    </source>
</evidence>
<accession>A0A812JWL3</accession>
<dbReference type="PRINTS" id="PR00081">
    <property type="entry name" value="GDHRDH"/>
</dbReference>
<dbReference type="InterPro" id="IPR036291">
    <property type="entry name" value="NAD(P)-bd_dom_sf"/>
</dbReference>
<gene>
    <name evidence="5" type="ORF">SNEC2469_LOCUS2654</name>
</gene>
<dbReference type="InterPro" id="IPR036513">
    <property type="entry name" value="STAS_dom_sf"/>
</dbReference>
<dbReference type="Pfam" id="PF01740">
    <property type="entry name" value="STAS"/>
    <property type="match status" value="1"/>
</dbReference>
<name>A0A812JWL3_9DINO</name>
<comment type="caution">
    <text evidence="5">The sequence shown here is derived from an EMBL/GenBank/DDBJ whole genome shotgun (WGS) entry which is preliminary data.</text>
</comment>
<sequence>MQERISLMAPTDFEAVLASTVLCSSCATMLSGFAMYAIGLSQVGTALRFIPYSVEVSVQAMLGLVLFGLGIEASCGVDILTDFATEPEALGSLVIDPSILMLWTPSMLSALAIYFFTKYVKDSPFTIAVYTFSAIALFHGLRLCLGTSLQAAQDSQWLYPQTEYFPLSKLYELAGKDIVWSSVFSNMAKILLSAFIISIVNIACQLAVTASLLPPKVMGASTFDYATWVSVWTKLSERPTLATVSQVPLNGTTKEMIAQGRSHIIGGLALGFASDFGNDDTLAPCCNSSAPPGDFAIIATDCCHVYGILDGPCVVVSLGIELPPSPVLFLLALEASTESTVLARKNSLPYVPRFVNGTIVLLASAELLVAGFVQGYALLTRTEFAVVCIASLVTLVCGGQVQAGLLAGMFLAFADAIRNFTRALEQLSTKTEGDVTVVELPNYMFFATAPGIVATIRRALSESSEVILDWEKVRGLDTKATLEFAQLCAEEQAEESRGILTFAALEPSIRAQLVAAHVLPAVPEDPCDGSRSHRRSTQTREGPAMGESIDSEHSAAHTCNLEWDLTDVCIRSCHVWMQHDAALDVHRKDPVPVKHAAWRKPWRKQSKGCLDLPASDRQRHDKGFVLTAVQAVTKFTELKPRERVGFEHAVLLAWDWRIWLVIFIVGSVHDSGLGTTLSQVVLQHKGPVSAEEQASKARGQKSDVQVAKAAKRHQDAGLPSMAGKVVAVTGCTSGTGKIFAQVCARKGAKVVLLNRESARAAEALKDITEVAKAAGAPVPSAIPCDLTSFKSVHAAGEKLQAEFRESGIDVLCNNAGIMGFGDKATEDGCDIQMQTNHLSHFLLTYLCLPLLDKAASLHGEARVVNHSSCARVMNGPEFSNKLEEKYLLKNGGNLGGDSNTVMRGANFVRYQQTKLANVAFTYALHKRLQEAGSSVKALVAHPGVAPTEITQRMVGAGGAKDLELYPSWVTKFSIKMMYQSEADGTIGILRNSCDPAANSGDFYGPLGKGGGTGTYDNGERKGRVGLLKPEPFADEEAQELLWTASEAVTGIQFDVKARGRDCLA</sequence>
<feature type="region of interest" description="Disordered" evidence="2">
    <location>
        <begin position="524"/>
        <end position="551"/>
    </location>
</feature>
<organism evidence="5 6">
    <name type="scientific">Symbiodinium necroappetens</name>
    <dbReference type="NCBI Taxonomy" id="1628268"/>
    <lineage>
        <taxon>Eukaryota</taxon>
        <taxon>Sar</taxon>
        <taxon>Alveolata</taxon>
        <taxon>Dinophyceae</taxon>
        <taxon>Suessiales</taxon>
        <taxon>Symbiodiniaceae</taxon>
        <taxon>Symbiodinium</taxon>
    </lineage>
</organism>
<proteinExistence type="predicted"/>
<dbReference type="PROSITE" id="PS50801">
    <property type="entry name" value="STAS"/>
    <property type="match status" value="1"/>
</dbReference>
<dbReference type="Gene3D" id="3.30.750.24">
    <property type="entry name" value="STAS domain"/>
    <property type="match status" value="1"/>
</dbReference>
<dbReference type="SUPFAM" id="SSF52091">
    <property type="entry name" value="SpoIIaa-like"/>
    <property type="match status" value="1"/>
</dbReference>
<dbReference type="EMBL" id="CAJNJA010006980">
    <property type="protein sequence ID" value="CAE7218427.1"/>
    <property type="molecule type" value="Genomic_DNA"/>
</dbReference>
<dbReference type="AlphaFoldDB" id="A0A812JWL3"/>
<dbReference type="InterPro" id="IPR002347">
    <property type="entry name" value="SDR_fam"/>
</dbReference>
<dbReference type="PANTHER" id="PTHR43157:SF31">
    <property type="entry name" value="PHOSPHATIDYLINOSITOL-GLYCAN BIOSYNTHESIS CLASS F PROTEIN"/>
    <property type="match status" value="1"/>
</dbReference>
<dbReference type="Gene3D" id="3.40.50.720">
    <property type="entry name" value="NAD(P)-binding Rossmann-like Domain"/>
    <property type="match status" value="1"/>
</dbReference>